<dbReference type="GO" id="GO:0016787">
    <property type="term" value="F:hydrolase activity"/>
    <property type="evidence" value="ECO:0007669"/>
    <property type="project" value="UniProtKB-KW"/>
</dbReference>
<dbReference type="RefSeq" id="WP_131257500.1">
    <property type="nucleotide sequence ID" value="NZ_JBHSUS010000001.1"/>
</dbReference>
<keyword evidence="2" id="KW-1185">Reference proteome</keyword>
<dbReference type="Gene3D" id="3.40.50.1820">
    <property type="entry name" value="alpha/beta hydrolase"/>
    <property type="match status" value="1"/>
</dbReference>
<comment type="caution">
    <text evidence="1">The sequence shown here is derived from an EMBL/GenBank/DDBJ whole genome shotgun (WGS) entry which is preliminary data.</text>
</comment>
<gene>
    <name evidence="1" type="ORF">ACFP85_03530</name>
</gene>
<dbReference type="EMBL" id="JBHSUS010000001">
    <property type="protein sequence ID" value="MFC6439222.1"/>
    <property type="molecule type" value="Genomic_DNA"/>
</dbReference>
<evidence type="ECO:0000313" key="1">
    <source>
        <dbReference type="EMBL" id="MFC6439222.1"/>
    </source>
</evidence>
<proteinExistence type="predicted"/>
<organism evidence="1 2">
    <name type="scientific">Pseudobowmanella zhangzhouensis</name>
    <dbReference type="NCBI Taxonomy" id="1537679"/>
    <lineage>
        <taxon>Bacteria</taxon>
        <taxon>Pseudomonadati</taxon>
        <taxon>Pseudomonadota</taxon>
        <taxon>Gammaproteobacteria</taxon>
        <taxon>Alteromonadales</taxon>
        <taxon>Alteromonadaceae</taxon>
    </lineage>
</organism>
<evidence type="ECO:0000313" key="2">
    <source>
        <dbReference type="Proteomes" id="UP001596364"/>
    </source>
</evidence>
<keyword evidence="1" id="KW-0378">Hydrolase</keyword>
<name>A0ABW1XG58_9ALTE</name>
<dbReference type="SUPFAM" id="SSF53474">
    <property type="entry name" value="alpha/beta-Hydrolases"/>
    <property type="match status" value="1"/>
</dbReference>
<sequence>MHIIFSHGKESGPWGSKIRYLAEIAGRYGKVSSIDYQDLAEPDLRVKRLHNHIEHPHHTLLVGSSMAGYVSAVVAQQTPVAGLFLLAPALFLPGYQVQQFRPVSTPQWVVHGWRDDIIPFSHSVRYAELQQCHCYLLDGDHRLNSALDDIGQLFEKCLRQLSL</sequence>
<protein>
    <submittedName>
        <fullName evidence="1">YqiA/YcfP family alpha/beta fold hydrolase</fullName>
    </submittedName>
</protein>
<dbReference type="Proteomes" id="UP001596364">
    <property type="component" value="Unassembled WGS sequence"/>
</dbReference>
<dbReference type="InterPro" id="IPR029058">
    <property type="entry name" value="AB_hydrolase_fold"/>
</dbReference>
<accession>A0ABW1XG58</accession>
<dbReference type="InterPro" id="IPR008886">
    <property type="entry name" value="UPF0227/Esterase_YqiA"/>
</dbReference>
<dbReference type="Pfam" id="PF05728">
    <property type="entry name" value="UPF0227"/>
    <property type="match status" value="1"/>
</dbReference>
<reference evidence="2" key="1">
    <citation type="journal article" date="2019" name="Int. J. Syst. Evol. Microbiol.">
        <title>The Global Catalogue of Microorganisms (GCM) 10K type strain sequencing project: providing services to taxonomists for standard genome sequencing and annotation.</title>
        <authorList>
            <consortium name="The Broad Institute Genomics Platform"/>
            <consortium name="The Broad Institute Genome Sequencing Center for Infectious Disease"/>
            <person name="Wu L."/>
            <person name="Ma J."/>
        </authorList>
    </citation>
    <scope>NUCLEOTIDE SEQUENCE [LARGE SCALE GENOMIC DNA]</scope>
    <source>
        <strain evidence="2">CGMCC 1.16031</strain>
    </source>
</reference>